<accession>A0A484FS80</accession>
<dbReference type="InterPro" id="IPR036291">
    <property type="entry name" value="NAD(P)-bd_dom_sf"/>
</dbReference>
<dbReference type="InterPro" id="IPR055222">
    <property type="entry name" value="PRISE-like_Rossmann-fold"/>
</dbReference>
<dbReference type="SUPFAM" id="SSF51735">
    <property type="entry name" value="NAD(P)-binding Rossmann-fold domains"/>
    <property type="match status" value="1"/>
</dbReference>
<dbReference type="Gene3D" id="3.40.50.720">
    <property type="entry name" value="NAD(P)-binding Rossmann-like Domain"/>
    <property type="match status" value="1"/>
</dbReference>
<sequence length="450" mass="50479">MSSSSAHLRQIGIYRNLPTFDESLEGLTAIITGANGISGFNTMRALLDSPQRWKTIYCLSRRPPPDEMMALLSEEARSRIKIISCDFLDDPAVIAESLKTSAVRADHVFFYSYIHKDWSEAEALVESNTALLKNFLEALQLAGVKPARFVLQTGGKNYGTQIGRARTPQLESDPQPKHLAPNFYYPQEDLLKAFCERNGASWNVIRPAAVIGASTHAAMNTFYPFAVYAAVQARKGEPLFFGGDWEQWQYEYYHCSARMTGYLTEWAALEKPCGNEAFNTNDGGPLTYERFFNELARWFGAKGVVPPPDDESQMATVELGRGGKESPLGYGPPILAKQSFSLGDWARDEKNAAVWRDIMKESGGKITSNPFDDAESFYMTKWAYHRFGSVCLNKARRFGWTGFVDTMESIFEMYQEMGQFGALPAMQVNLEKGVILTFILFEHLAVSLPR</sequence>
<feature type="domain" description="PRISE-like Rossmann-fold" evidence="1">
    <location>
        <begin position="29"/>
        <end position="311"/>
    </location>
</feature>
<evidence type="ECO:0000259" key="1">
    <source>
        <dbReference type="Pfam" id="PF22917"/>
    </source>
</evidence>
<comment type="caution">
    <text evidence="2">The sequence shown here is derived from an EMBL/GenBank/DDBJ whole genome shotgun (WGS) entry which is preliminary data.</text>
</comment>
<evidence type="ECO:0000313" key="2">
    <source>
        <dbReference type="EMBL" id="TDZ20565.1"/>
    </source>
</evidence>
<dbReference type="PANTHER" id="PTHR32487:SF29">
    <property type="entry name" value="NAD-DEPENDENT EPIMERASE_DEHYDRATASE DOMAIN-CONTAINING PROTEIN"/>
    <property type="match status" value="1"/>
</dbReference>
<dbReference type="CDD" id="cd08948">
    <property type="entry name" value="5beta-POR_like_SDR_a"/>
    <property type="match status" value="1"/>
</dbReference>
<dbReference type="STRING" id="1213857.A0A484FS80"/>
<dbReference type="AlphaFoldDB" id="A0A484FS80"/>
<keyword evidence="3" id="KW-1185">Reference proteome</keyword>
<dbReference type="OrthoDB" id="1731983at2759"/>
<reference evidence="3" key="1">
    <citation type="journal article" date="2013" name="New Phytol.">
        <title>Comparative genomic and transcriptomic analyses reveal the hemibiotrophic stage shift of Colletotrichum fungi.</title>
        <authorList>
            <person name="Gan P."/>
            <person name="Ikeda K."/>
            <person name="Irieda H."/>
            <person name="Narusaka M."/>
            <person name="O'Connell R.J."/>
            <person name="Narusaka Y."/>
            <person name="Takano Y."/>
            <person name="Kubo Y."/>
            <person name="Shirasu K."/>
        </authorList>
    </citation>
    <scope>NUCLEOTIDE SEQUENCE [LARGE SCALE GENOMIC DNA]</scope>
    <source>
        <strain evidence="3">104-T / ATCC 96160 / CBS 514.97 / LARS 414 / MAFF 240422</strain>
    </source>
</reference>
<organism evidence="2 3">
    <name type="scientific">Colletotrichum orbiculare (strain 104-T / ATCC 96160 / CBS 514.97 / LARS 414 / MAFF 240422)</name>
    <name type="common">Cucumber anthracnose fungus</name>
    <name type="synonym">Colletotrichum lagenarium</name>
    <dbReference type="NCBI Taxonomy" id="1213857"/>
    <lineage>
        <taxon>Eukaryota</taxon>
        <taxon>Fungi</taxon>
        <taxon>Dikarya</taxon>
        <taxon>Ascomycota</taxon>
        <taxon>Pezizomycotina</taxon>
        <taxon>Sordariomycetes</taxon>
        <taxon>Hypocreomycetidae</taxon>
        <taxon>Glomerellales</taxon>
        <taxon>Glomerellaceae</taxon>
        <taxon>Colletotrichum</taxon>
        <taxon>Colletotrichum orbiculare species complex</taxon>
    </lineage>
</organism>
<protein>
    <submittedName>
        <fullName evidence="2">Short chain dehydrogenase gsfE</fullName>
    </submittedName>
</protein>
<evidence type="ECO:0000313" key="3">
    <source>
        <dbReference type="Proteomes" id="UP000014480"/>
    </source>
</evidence>
<reference evidence="3" key="2">
    <citation type="journal article" date="2019" name="Mol. Plant Microbe Interact.">
        <title>Genome sequence resources for four phytopathogenic fungi from the Colletotrichum orbiculare species complex.</title>
        <authorList>
            <person name="Gan P."/>
            <person name="Tsushima A."/>
            <person name="Narusaka M."/>
            <person name="Narusaka Y."/>
            <person name="Takano Y."/>
            <person name="Kubo Y."/>
            <person name="Shirasu K."/>
        </authorList>
    </citation>
    <scope>GENOME REANNOTATION</scope>
    <source>
        <strain evidence="3">104-T / ATCC 96160 / CBS 514.97 / LARS 414 / MAFF 240422</strain>
    </source>
</reference>
<dbReference type="Pfam" id="PF22917">
    <property type="entry name" value="PRISE"/>
    <property type="match status" value="1"/>
</dbReference>
<dbReference type="EMBL" id="AMCV02000017">
    <property type="protein sequence ID" value="TDZ20565.1"/>
    <property type="molecule type" value="Genomic_DNA"/>
</dbReference>
<dbReference type="Proteomes" id="UP000014480">
    <property type="component" value="Unassembled WGS sequence"/>
</dbReference>
<gene>
    <name evidence="2" type="primary">gsfE</name>
    <name evidence="2" type="ORF">Cob_v006794</name>
</gene>
<dbReference type="PANTHER" id="PTHR32487">
    <property type="entry name" value="3-OXO-DELTA(4,5)-STEROID 5-BETA-REDUCTASE"/>
    <property type="match status" value="1"/>
</dbReference>
<proteinExistence type="predicted"/>
<name>A0A484FS80_COLOR</name>